<dbReference type="STRING" id="7217.A0A0P8XMK7"/>
<feature type="chain" id="PRO_5006154020" evidence="2">
    <location>
        <begin position="19"/>
        <end position="317"/>
    </location>
</feature>
<feature type="signal peptide" evidence="2">
    <location>
        <begin position="1"/>
        <end position="18"/>
    </location>
</feature>
<feature type="compositionally biased region" description="Polar residues" evidence="1">
    <location>
        <begin position="174"/>
        <end position="186"/>
    </location>
</feature>
<dbReference type="AlphaFoldDB" id="A0A0P8XMK7"/>
<keyword evidence="2" id="KW-0732">Signal</keyword>
<keyword evidence="4" id="KW-1185">Reference proteome</keyword>
<evidence type="ECO:0000256" key="1">
    <source>
        <dbReference type="SAM" id="MobiDB-lite"/>
    </source>
</evidence>
<gene>
    <name evidence="3" type="primary">Dana\GF27034</name>
    <name evidence="3" type="ORF">GF27034</name>
</gene>
<dbReference type="InParanoid" id="A0A0P8XMK7"/>
<dbReference type="EMBL" id="CH902619">
    <property type="protein sequence ID" value="KPU75905.1"/>
    <property type="molecule type" value="Genomic_DNA"/>
</dbReference>
<proteinExistence type="predicted"/>
<dbReference type="KEGG" id="dan:26514443"/>
<reference evidence="3 4" key="1">
    <citation type="journal article" date="2007" name="Nature">
        <title>Evolution of genes and genomes on the Drosophila phylogeny.</title>
        <authorList>
            <consortium name="Drosophila 12 Genomes Consortium"/>
            <person name="Clark A.G."/>
            <person name="Eisen M.B."/>
            <person name="Smith D.R."/>
            <person name="Bergman C.M."/>
            <person name="Oliver B."/>
            <person name="Markow T.A."/>
            <person name="Kaufman T.C."/>
            <person name="Kellis M."/>
            <person name="Gelbart W."/>
            <person name="Iyer V.N."/>
            <person name="Pollard D.A."/>
            <person name="Sackton T.B."/>
            <person name="Larracuente A.M."/>
            <person name="Singh N.D."/>
            <person name="Abad J.P."/>
            <person name="Abt D.N."/>
            <person name="Adryan B."/>
            <person name="Aguade M."/>
            <person name="Akashi H."/>
            <person name="Anderson W.W."/>
            <person name="Aquadro C.F."/>
            <person name="Ardell D.H."/>
            <person name="Arguello R."/>
            <person name="Artieri C.G."/>
            <person name="Barbash D.A."/>
            <person name="Barker D."/>
            <person name="Barsanti P."/>
            <person name="Batterham P."/>
            <person name="Batzoglou S."/>
            <person name="Begun D."/>
            <person name="Bhutkar A."/>
            <person name="Blanco E."/>
            <person name="Bosak S.A."/>
            <person name="Bradley R.K."/>
            <person name="Brand A.D."/>
            <person name="Brent M.R."/>
            <person name="Brooks A.N."/>
            <person name="Brown R.H."/>
            <person name="Butlin R.K."/>
            <person name="Caggese C."/>
            <person name="Calvi B.R."/>
            <person name="Bernardo de Carvalho A."/>
            <person name="Caspi A."/>
            <person name="Castrezana S."/>
            <person name="Celniker S.E."/>
            <person name="Chang J.L."/>
            <person name="Chapple C."/>
            <person name="Chatterji S."/>
            <person name="Chinwalla A."/>
            <person name="Civetta A."/>
            <person name="Clifton S.W."/>
            <person name="Comeron J.M."/>
            <person name="Costello J.C."/>
            <person name="Coyne J.A."/>
            <person name="Daub J."/>
            <person name="David R.G."/>
            <person name="Delcher A.L."/>
            <person name="Delehaunty K."/>
            <person name="Do C.B."/>
            <person name="Ebling H."/>
            <person name="Edwards K."/>
            <person name="Eickbush T."/>
            <person name="Evans J.D."/>
            <person name="Filipski A."/>
            <person name="Findeiss S."/>
            <person name="Freyhult E."/>
            <person name="Fulton L."/>
            <person name="Fulton R."/>
            <person name="Garcia A.C."/>
            <person name="Gardiner A."/>
            <person name="Garfield D.A."/>
            <person name="Garvin B.E."/>
            <person name="Gibson G."/>
            <person name="Gilbert D."/>
            <person name="Gnerre S."/>
            <person name="Godfrey J."/>
            <person name="Good R."/>
            <person name="Gotea V."/>
            <person name="Gravely B."/>
            <person name="Greenberg A.J."/>
            <person name="Griffiths-Jones S."/>
            <person name="Gross S."/>
            <person name="Guigo R."/>
            <person name="Gustafson E.A."/>
            <person name="Haerty W."/>
            <person name="Hahn M.W."/>
            <person name="Halligan D.L."/>
            <person name="Halpern A.L."/>
            <person name="Halter G.M."/>
            <person name="Han M.V."/>
            <person name="Heger A."/>
            <person name="Hillier L."/>
            <person name="Hinrichs A.S."/>
            <person name="Holmes I."/>
            <person name="Hoskins R.A."/>
            <person name="Hubisz M.J."/>
            <person name="Hultmark D."/>
            <person name="Huntley M.A."/>
            <person name="Jaffe D.B."/>
            <person name="Jagadeeshan S."/>
            <person name="Jeck W.R."/>
            <person name="Johnson J."/>
            <person name="Jones C.D."/>
            <person name="Jordan W.C."/>
            <person name="Karpen G.H."/>
            <person name="Kataoka E."/>
            <person name="Keightley P.D."/>
            <person name="Kheradpour P."/>
            <person name="Kirkness E.F."/>
            <person name="Koerich L.B."/>
            <person name="Kristiansen K."/>
            <person name="Kudrna D."/>
            <person name="Kulathinal R.J."/>
            <person name="Kumar S."/>
            <person name="Kwok R."/>
            <person name="Lander E."/>
            <person name="Langley C.H."/>
            <person name="Lapoint R."/>
            <person name="Lazzaro B.P."/>
            <person name="Lee S.J."/>
            <person name="Levesque L."/>
            <person name="Li R."/>
            <person name="Lin C.F."/>
            <person name="Lin M.F."/>
            <person name="Lindblad-Toh K."/>
            <person name="Llopart A."/>
            <person name="Long M."/>
            <person name="Low L."/>
            <person name="Lozovsky E."/>
            <person name="Lu J."/>
            <person name="Luo M."/>
            <person name="Machado C.A."/>
            <person name="Makalowski W."/>
            <person name="Marzo M."/>
            <person name="Matsuda M."/>
            <person name="Matzkin L."/>
            <person name="McAllister B."/>
            <person name="McBride C.S."/>
            <person name="McKernan B."/>
            <person name="McKernan K."/>
            <person name="Mendez-Lago M."/>
            <person name="Minx P."/>
            <person name="Mollenhauer M.U."/>
            <person name="Montooth K."/>
            <person name="Mount S.M."/>
            <person name="Mu X."/>
            <person name="Myers E."/>
            <person name="Negre B."/>
            <person name="Newfeld S."/>
            <person name="Nielsen R."/>
            <person name="Noor M.A."/>
            <person name="O'Grady P."/>
            <person name="Pachter L."/>
            <person name="Papaceit M."/>
            <person name="Parisi M.J."/>
            <person name="Parisi M."/>
            <person name="Parts L."/>
            <person name="Pedersen J.S."/>
            <person name="Pesole G."/>
            <person name="Phillippy A.M."/>
            <person name="Ponting C.P."/>
            <person name="Pop M."/>
            <person name="Porcelli D."/>
            <person name="Powell J.R."/>
            <person name="Prohaska S."/>
            <person name="Pruitt K."/>
            <person name="Puig M."/>
            <person name="Quesneville H."/>
            <person name="Ram K.R."/>
            <person name="Rand D."/>
            <person name="Rasmussen M.D."/>
            <person name="Reed L.K."/>
            <person name="Reenan R."/>
            <person name="Reily A."/>
            <person name="Remington K.A."/>
            <person name="Rieger T.T."/>
            <person name="Ritchie M.G."/>
            <person name="Robin C."/>
            <person name="Rogers Y.H."/>
            <person name="Rohde C."/>
            <person name="Rozas J."/>
            <person name="Rubenfield M.J."/>
            <person name="Ruiz A."/>
            <person name="Russo S."/>
            <person name="Salzberg S.L."/>
            <person name="Sanchez-Gracia A."/>
            <person name="Saranga D.J."/>
            <person name="Sato H."/>
            <person name="Schaeffer S.W."/>
            <person name="Schatz M.C."/>
            <person name="Schlenke T."/>
            <person name="Schwartz R."/>
            <person name="Segarra C."/>
            <person name="Singh R.S."/>
            <person name="Sirot L."/>
            <person name="Sirota M."/>
            <person name="Sisneros N.B."/>
            <person name="Smith C.D."/>
            <person name="Smith T.F."/>
            <person name="Spieth J."/>
            <person name="Stage D.E."/>
            <person name="Stark A."/>
            <person name="Stephan W."/>
            <person name="Strausberg R.L."/>
            <person name="Strempel S."/>
            <person name="Sturgill D."/>
            <person name="Sutton G."/>
            <person name="Sutton G.G."/>
            <person name="Tao W."/>
            <person name="Teichmann S."/>
            <person name="Tobari Y.N."/>
            <person name="Tomimura Y."/>
            <person name="Tsolas J.M."/>
            <person name="Valente V.L."/>
            <person name="Venter E."/>
            <person name="Venter J.C."/>
            <person name="Vicario S."/>
            <person name="Vieira F.G."/>
            <person name="Vilella A.J."/>
            <person name="Villasante A."/>
            <person name="Walenz B."/>
            <person name="Wang J."/>
            <person name="Wasserman M."/>
            <person name="Watts T."/>
            <person name="Wilson D."/>
            <person name="Wilson R.K."/>
            <person name="Wing R.A."/>
            <person name="Wolfner M.F."/>
            <person name="Wong A."/>
            <person name="Wong G.K."/>
            <person name="Wu C.I."/>
            <person name="Wu G."/>
            <person name="Yamamoto D."/>
            <person name="Yang H.P."/>
            <person name="Yang S.P."/>
            <person name="Yorke J.A."/>
            <person name="Yoshida K."/>
            <person name="Zdobnov E."/>
            <person name="Zhang P."/>
            <person name="Zhang Y."/>
            <person name="Zimin A.V."/>
            <person name="Baldwin J."/>
            <person name="Abdouelleil A."/>
            <person name="Abdulkadir J."/>
            <person name="Abebe A."/>
            <person name="Abera B."/>
            <person name="Abreu J."/>
            <person name="Acer S.C."/>
            <person name="Aftuck L."/>
            <person name="Alexander A."/>
            <person name="An P."/>
            <person name="Anderson E."/>
            <person name="Anderson S."/>
            <person name="Arachi H."/>
            <person name="Azer M."/>
            <person name="Bachantsang P."/>
            <person name="Barry A."/>
            <person name="Bayul T."/>
            <person name="Berlin A."/>
            <person name="Bessette D."/>
            <person name="Bloom T."/>
            <person name="Blye J."/>
            <person name="Boguslavskiy L."/>
            <person name="Bonnet C."/>
            <person name="Boukhgalter B."/>
            <person name="Bourzgui I."/>
            <person name="Brown A."/>
            <person name="Cahill P."/>
            <person name="Channer S."/>
            <person name="Cheshatsang Y."/>
            <person name="Chuda L."/>
            <person name="Citroen M."/>
            <person name="Collymore A."/>
            <person name="Cooke P."/>
            <person name="Costello M."/>
            <person name="D'Aco K."/>
            <person name="Daza R."/>
            <person name="De Haan G."/>
            <person name="DeGray S."/>
            <person name="DeMaso C."/>
            <person name="Dhargay N."/>
            <person name="Dooley K."/>
            <person name="Dooley E."/>
            <person name="Doricent M."/>
            <person name="Dorje P."/>
            <person name="Dorjee K."/>
            <person name="Dupes A."/>
            <person name="Elong R."/>
            <person name="Falk J."/>
            <person name="Farina A."/>
            <person name="Faro S."/>
            <person name="Ferguson D."/>
            <person name="Fisher S."/>
            <person name="Foley C.D."/>
            <person name="Franke A."/>
            <person name="Friedrich D."/>
            <person name="Gadbois L."/>
            <person name="Gearin G."/>
            <person name="Gearin C.R."/>
            <person name="Giannoukos G."/>
            <person name="Goode T."/>
            <person name="Graham J."/>
            <person name="Grandbois E."/>
            <person name="Grewal S."/>
            <person name="Gyaltsen K."/>
            <person name="Hafez N."/>
            <person name="Hagos B."/>
            <person name="Hall J."/>
            <person name="Henson C."/>
            <person name="Hollinger A."/>
            <person name="Honan T."/>
            <person name="Huard M.D."/>
            <person name="Hughes L."/>
            <person name="Hurhula B."/>
            <person name="Husby M.E."/>
            <person name="Kamat A."/>
            <person name="Kanga B."/>
            <person name="Kashin S."/>
            <person name="Khazanovich D."/>
            <person name="Kisner P."/>
            <person name="Lance K."/>
            <person name="Lara M."/>
            <person name="Lee W."/>
            <person name="Lennon N."/>
            <person name="Letendre F."/>
            <person name="LeVine R."/>
            <person name="Lipovsky A."/>
            <person name="Liu X."/>
            <person name="Liu J."/>
            <person name="Liu S."/>
            <person name="Lokyitsang T."/>
            <person name="Lokyitsang Y."/>
            <person name="Lubonja R."/>
            <person name="Lui A."/>
            <person name="MacDonald P."/>
            <person name="Magnisalis V."/>
            <person name="Maru K."/>
            <person name="Matthews C."/>
            <person name="McCusker W."/>
            <person name="McDonough S."/>
            <person name="Mehta T."/>
            <person name="Meldrim J."/>
            <person name="Meneus L."/>
            <person name="Mihai O."/>
            <person name="Mihalev A."/>
            <person name="Mihova T."/>
            <person name="Mittelman R."/>
            <person name="Mlenga V."/>
            <person name="Montmayeur A."/>
            <person name="Mulrain L."/>
            <person name="Navidi A."/>
            <person name="Naylor J."/>
            <person name="Negash T."/>
            <person name="Nguyen T."/>
            <person name="Nguyen N."/>
            <person name="Nicol R."/>
            <person name="Norbu C."/>
            <person name="Norbu N."/>
            <person name="Novod N."/>
            <person name="O'Neill B."/>
            <person name="Osman S."/>
            <person name="Markiewicz E."/>
            <person name="Oyono O.L."/>
            <person name="Patti C."/>
            <person name="Phunkhang P."/>
            <person name="Pierre F."/>
            <person name="Priest M."/>
            <person name="Raghuraman S."/>
            <person name="Rege F."/>
            <person name="Reyes R."/>
            <person name="Rise C."/>
            <person name="Rogov P."/>
            <person name="Ross K."/>
            <person name="Ryan E."/>
            <person name="Settipalli S."/>
            <person name="Shea T."/>
            <person name="Sherpa N."/>
            <person name="Shi L."/>
            <person name="Shih D."/>
            <person name="Sparrow T."/>
            <person name="Spaulding J."/>
            <person name="Stalker J."/>
            <person name="Stange-Thomann N."/>
            <person name="Stavropoulos S."/>
            <person name="Stone C."/>
            <person name="Strader C."/>
            <person name="Tesfaye S."/>
            <person name="Thomson T."/>
            <person name="Thoulutsang Y."/>
            <person name="Thoulutsang D."/>
            <person name="Topham K."/>
            <person name="Topping I."/>
            <person name="Tsamla T."/>
            <person name="Vassiliev H."/>
            <person name="Vo A."/>
            <person name="Wangchuk T."/>
            <person name="Wangdi T."/>
            <person name="Weiand M."/>
            <person name="Wilkinson J."/>
            <person name="Wilson A."/>
            <person name="Yadav S."/>
            <person name="Young G."/>
            <person name="Yu Q."/>
            <person name="Zembek L."/>
            <person name="Zhong D."/>
            <person name="Zimmer A."/>
            <person name="Zwirko Z."/>
            <person name="Jaffe D.B."/>
            <person name="Alvarez P."/>
            <person name="Brockman W."/>
            <person name="Butler J."/>
            <person name="Chin C."/>
            <person name="Gnerre S."/>
            <person name="Grabherr M."/>
            <person name="Kleber M."/>
            <person name="Mauceli E."/>
            <person name="MacCallum I."/>
        </authorList>
    </citation>
    <scope>NUCLEOTIDE SEQUENCE [LARGE SCALE GENOMIC DNA]</scope>
    <source>
        <strain evidence="4">Tucson 14024-0371.13</strain>
    </source>
</reference>
<evidence type="ECO:0000313" key="3">
    <source>
        <dbReference type="EMBL" id="KPU75905.1"/>
    </source>
</evidence>
<evidence type="ECO:0000256" key="2">
    <source>
        <dbReference type="SAM" id="SignalP"/>
    </source>
</evidence>
<feature type="compositionally biased region" description="Pro residues" evidence="1">
    <location>
        <begin position="96"/>
        <end position="109"/>
    </location>
</feature>
<sequence length="317" mass="33568">MLIKTMALIVLFAGHGWCDFRIPILSLENILSTFNAGGGGPRPGSSHKTHSKADYEAYLNDYVNYLQWQQSLAAYDYYARYYSLYGYPGYGPYPGHNPGPYPDPPPPTPTTAAPDTSSSTSSTPTTSTAIPTSTGAPTTSTAIPTTTGPVTTSTAVAPTDSDTTSTAVAPTDSETTSTAVAPTDSETTSTAVAPTDSDTTSTAVATQPTTTASPTTSTAVAPQDTDTTSTAVIPTQQDSYFLRDYTTPRPSYFVPSSLISPYPTLHRVGPQQIYIPSSAASALASASVGQRLPVFIPYNAIYERTQYDPYFHFVGRK</sequence>
<dbReference type="GeneID" id="26514443"/>
<feature type="compositionally biased region" description="Low complexity" evidence="1">
    <location>
        <begin position="110"/>
        <end position="173"/>
    </location>
</feature>
<feature type="region of interest" description="Disordered" evidence="1">
    <location>
        <begin position="96"/>
        <end position="229"/>
    </location>
</feature>
<evidence type="ECO:0000313" key="4">
    <source>
        <dbReference type="Proteomes" id="UP000007801"/>
    </source>
</evidence>
<protein>
    <submittedName>
        <fullName evidence="3">Uncharacterized protein</fullName>
    </submittedName>
</protein>
<name>A0A0P8XMK7_DROAN</name>
<accession>A0A0P8XMK7</accession>
<dbReference type="Proteomes" id="UP000007801">
    <property type="component" value="Unassembled WGS sequence"/>
</dbReference>
<organism evidence="3 4">
    <name type="scientific">Drosophila ananassae</name>
    <name type="common">Fruit fly</name>
    <dbReference type="NCBI Taxonomy" id="7217"/>
    <lineage>
        <taxon>Eukaryota</taxon>
        <taxon>Metazoa</taxon>
        <taxon>Ecdysozoa</taxon>
        <taxon>Arthropoda</taxon>
        <taxon>Hexapoda</taxon>
        <taxon>Insecta</taxon>
        <taxon>Pterygota</taxon>
        <taxon>Neoptera</taxon>
        <taxon>Endopterygota</taxon>
        <taxon>Diptera</taxon>
        <taxon>Brachycera</taxon>
        <taxon>Muscomorpha</taxon>
        <taxon>Ephydroidea</taxon>
        <taxon>Drosophilidae</taxon>
        <taxon>Drosophila</taxon>
        <taxon>Sophophora</taxon>
    </lineage>
</organism>
<feature type="compositionally biased region" description="Low complexity" evidence="1">
    <location>
        <begin position="187"/>
        <end position="223"/>
    </location>
</feature>